<dbReference type="InterPro" id="IPR006944">
    <property type="entry name" value="Phage/GTA_portal"/>
</dbReference>
<protein>
    <submittedName>
        <fullName evidence="1">HK97 family phage portal protein</fullName>
    </submittedName>
</protein>
<evidence type="ECO:0000313" key="2">
    <source>
        <dbReference type="Proteomes" id="UP000017818"/>
    </source>
</evidence>
<sequence>MNFFQKLKSKARAEPIHPWFLTTDAYDTLCISGYQRLDTNPEIRTCVHKIANLISSMTIYLMENGEKGDNRIKNELSRKLDVNPCSYMTRKNFIYWIVSTMLLEGKGNSIVFPKIDSAGLIDDLIPIQPGVVNILVNDKPYTVNINGKDYTNDDVLHFAYNPASNEPWKGKGFTVELKDLVETLAQATKTKKGFMSDKWKPSVIISVDAMTDEFASEDGREKILKRYISDSQAGKPWVIPADMIKVDTLKPLSLQDLAITDTVKLDKQTIAGLIGVPAFFLGVGEFNKDEYNNFVDTTILPIAQVIEQELTKKLLYSPNLYFKFNPRSLYNYSLTEMVGAGGEMVKLMAMSRNELRNWLGMSPREDMEELLALENYIPQDKLGDQLKLLQGGDNNAKDE</sequence>
<organism evidence="1 2">
    <name type="scientific">Peptoanaerobacter stomatis</name>
    <dbReference type="NCBI Taxonomy" id="796937"/>
    <lineage>
        <taxon>Bacteria</taxon>
        <taxon>Bacillati</taxon>
        <taxon>Bacillota</taxon>
        <taxon>Clostridia</taxon>
        <taxon>Peptostreptococcales</taxon>
        <taxon>Filifactoraceae</taxon>
        <taxon>Peptoanaerobacter</taxon>
    </lineage>
</organism>
<comment type="caution">
    <text evidence="1">The sequence shown here is derived from an EMBL/GenBank/DDBJ whole genome shotgun (WGS) entry which is preliminary data.</text>
</comment>
<name>V9HVB9_9FIRM</name>
<gene>
    <name evidence="1" type="ORF">HMPREF9630_00564</name>
</gene>
<dbReference type="EMBL" id="AFZF02000004">
    <property type="protein sequence ID" value="EHL17397.1"/>
    <property type="molecule type" value="Genomic_DNA"/>
</dbReference>
<proteinExistence type="predicted"/>
<dbReference type="OrthoDB" id="1803666at2"/>
<dbReference type="PATRIC" id="fig|796939.3.peg.1171"/>
<evidence type="ECO:0000313" key="1">
    <source>
        <dbReference type="EMBL" id="EHL17397.1"/>
    </source>
</evidence>
<dbReference type="RefSeq" id="WP_009527197.1">
    <property type="nucleotide sequence ID" value="NZ_JH815225.1"/>
</dbReference>
<dbReference type="Proteomes" id="UP000017818">
    <property type="component" value="Unassembled WGS sequence"/>
</dbReference>
<dbReference type="NCBIfam" id="TIGR01537">
    <property type="entry name" value="portal_HK97"/>
    <property type="match status" value="1"/>
</dbReference>
<dbReference type="InterPro" id="IPR006427">
    <property type="entry name" value="Portal_HK97"/>
</dbReference>
<reference evidence="1 2" key="1">
    <citation type="submission" date="2012-05" db="EMBL/GenBank/DDBJ databases">
        <title>The Genome Sequence of Eubacteriaceae bacterium CM2.</title>
        <authorList>
            <consortium name="The Broad Institute Genome Sequencing Platform"/>
            <person name="Earl A."/>
            <person name="Ward D."/>
            <person name="Feldgarden M."/>
            <person name="Gevers D."/>
            <person name="Sizova M."/>
            <person name="Hazen A."/>
            <person name="Epstein S."/>
            <person name="Walker B."/>
            <person name="Young S.K."/>
            <person name="Zeng Q."/>
            <person name="Gargeya S."/>
            <person name="Fitzgerald M."/>
            <person name="Haas B."/>
            <person name="Abouelleil A."/>
            <person name="Alvarado L."/>
            <person name="Arachchi H.M."/>
            <person name="Berlin A."/>
            <person name="Chapman S.B."/>
            <person name="Goldberg J."/>
            <person name="Griggs A."/>
            <person name="Gujja S."/>
            <person name="Hansen M."/>
            <person name="Howarth C."/>
            <person name="Imamovic A."/>
            <person name="Larimer J."/>
            <person name="McCowen C."/>
            <person name="Montmayeur A."/>
            <person name="Murphy C."/>
            <person name="Neiman D."/>
            <person name="Pearson M."/>
            <person name="Priest M."/>
            <person name="Roberts A."/>
            <person name="Saif S."/>
            <person name="Shea T."/>
            <person name="Sisk P."/>
            <person name="Sykes S."/>
            <person name="Wortman J."/>
            <person name="Nusbaum C."/>
            <person name="Birren B."/>
        </authorList>
    </citation>
    <scope>NUCLEOTIDE SEQUENCE [LARGE SCALE GENOMIC DNA]</scope>
    <source>
        <strain evidence="1 2">CM2</strain>
    </source>
</reference>
<dbReference type="HOGENOM" id="CLU_686422_0_0_9"/>
<dbReference type="AlphaFoldDB" id="V9HVB9"/>
<accession>V9HVB9</accession>
<dbReference type="Pfam" id="PF04860">
    <property type="entry name" value="Phage_portal"/>
    <property type="match status" value="1"/>
</dbReference>